<evidence type="ECO:0000313" key="1">
    <source>
        <dbReference type="EMBL" id="KKM78469.1"/>
    </source>
</evidence>
<gene>
    <name evidence="1" type="ORF">LCGC14_1359610</name>
</gene>
<dbReference type="EMBL" id="LAZR01008486">
    <property type="protein sequence ID" value="KKM78469.1"/>
    <property type="molecule type" value="Genomic_DNA"/>
</dbReference>
<name>A0A0F9K8J1_9ZZZZ</name>
<comment type="caution">
    <text evidence="1">The sequence shown here is derived from an EMBL/GenBank/DDBJ whole genome shotgun (WGS) entry which is preliminary data.</text>
</comment>
<dbReference type="AlphaFoldDB" id="A0A0F9K8J1"/>
<reference evidence="1" key="1">
    <citation type="journal article" date="2015" name="Nature">
        <title>Complex archaea that bridge the gap between prokaryotes and eukaryotes.</title>
        <authorList>
            <person name="Spang A."/>
            <person name="Saw J.H."/>
            <person name="Jorgensen S.L."/>
            <person name="Zaremba-Niedzwiedzka K."/>
            <person name="Martijn J."/>
            <person name="Lind A.E."/>
            <person name="van Eijk R."/>
            <person name="Schleper C."/>
            <person name="Guy L."/>
            <person name="Ettema T.J."/>
        </authorList>
    </citation>
    <scope>NUCLEOTIDE SEQUENCE</scope>
</reference>
<accession>A0A0F9K8J1</accession>
<proteinExistence type="predicted"/>
<protein>
    <submittedName>
        <fullName evidence="1">Uncharacterized protein</fullName>
    </submittedName>
</protein>
<sequence>MGVTAILPLFSTMTSIQYQISRTVKKTPGIELRDLKPLFPDINPNTLRSCYNRALNDAPRRTTVASLDNATKINMENAEELIIEQLKQNPSVPVLRLMVDFLKIKQMDHSELEEIDLELFYKKAMEE</sequence>
<organism evidence="1">
    <name type="scientific">marine sediment metagenome</name>
    <dbReference type="NCBI Taxonomy" id="412755"/>
    <lineage>
        <taxon>unclassified sequences</taxon>
        <taxon>metagenomes</taxon>
        <taxon>ecological metagenomes</taxon>
    </lineage>
</organism>